<dbReference type="OMA" id="SRETNQA"/>
<evidence type="ECO:0000256" key="1">
    <source>
        <dbReference type="ARBA" id="ARBA00004110"/>
    </source>
</evidence>
<dbReference type="PaxDb" id="8030-ENSSSAP00000083045"/>
<dbReference type="SUPFAM" id="SSF47986">
    <property type="entry name" value="DEATH domain"/>
    <property type="match status" value="2"/>
</dbReference>
<dbReference type="InterPro" id="IPR051249">
    <property type="entry name" value="NLRP_Inflammasome"/>
</dbReference>
<dbReference type="CDD" id="cd08321">
    <property type="entry name" value="Pyrin_ASC-like"/>
    <property type="match status" value="1"/>
</dbReference>
<dbReference type="Gene3D" id="1.10.533.10">
    <property type="entry name" value="Death Domain, Fas"/>
    <property type="match status" value="2"/>
</dbReference>
<keyword evidence="9" id="KW-1185">Reference proteome</keyword>
<keyword evidence="4" id="KW-0391">Immunity</keyword>
<gene>
    <name evidence="10" type="primary">LOC106568745</name>
</gene>
<organism evidence="9 10">
    <name type="scientific">Salmo salar</name>
    <name type="common">Atlantic salmon</name>
    <dbReference type="NCBI Taxonomy" id="8030"/>
    <lineage>
        <taxon>Eukaryota</taxon>
        <taxon>Metazoa</taxon>
        <taxon>Chordata</taxon>
        <taxon>Craniata</taxon>
        <taxon>Vertebrata</taxon>
        <taxon>Euteleostomi</taxon>
        <taxon>Actinopterygii</taxon>
        <taxon>Neopterygii</taxon>
        <taxon>Teleostei</taxon>
        <taxon>Protacanthopterygii</taxon>
        <taxon>Salmoniformes</taxon>
        <taxon>Salmonidae</taxon>
        <taxon>Salmoninae</taxon>
        <taxon>Salmo</taxon>
    </lineage>
</organism>
<dbReference type="GeneID" id="106568745"/>
<dbReference type="CDD" id="cd08330">
    <property type="entry name" value="CARD_ASC_NALP1"/>
    <property type="match status" value="1"/>
</dbReference>
<dbReference type="InterPro" id="IPR011029">
    <property type="entry name" value="DEATH-like_dom_sf"/>
</dbReference>
<dbReference type="FunFam" id="1.10.533.10:FF:000013">
    <property type="entry name" value="Apoptosis-associated speck-like protein containing a CARD"/>
    <property type="match status" value="1"/>
</dbReference>
<evidence type="ECO:0000259" key="7">
    <source>
        <dbReference type="PROSITE" id="PS50209"/>
    </source>
</evidence>
<dbReference type="Bgee" id="ENSSSAG00000068090">
    <property type="expression patterns" value="Expressed in gill filament and 8 other cell types or tissues"/>
</dbReference>
<dbReference type="STRING" id="8030.ENSSSAP00000083045"/>
<evidence type="ECO:0000256" key="5">
    <source>
        <dbReference type="ARBA" id="ARBA00023198"/>
    </source>
</evidence>
<evidence type="ECO:0000256" key="3">
    <source>
        <dbReference type="ARBA" id="ARBA00022588"/>
    </source>
</evidence>
<dbReference type="Pfam" id="PF02758">
    <property type="entry name" value="PYRIN"/>
    <property type="match status" value="1"/>
</dbReference>
<reference evidence="10" key="1">
    <citation type="submission" date="2025-08" db="UniProtKB">
        <authorList>
            <consortium name="RefSeq"/>
        </authorList>
    </citation>
    <scope>IDENTIFICATION</scope>
</reference>
<dbReference type="Pfam" id="PF00619">
    <property type="entry name" value="CARD"/>
    <property type="match status" value="1"/>
</dbReference>
<sequence length="205" mass="22985">MPKTVGDTLIGVLDDLGMTKLKGFRQKLCERKQEPKIRRGNVENLDPIDLADLLTRTFTEDGALDVAIEVLRAIDCHDGAKELTDFKKAYFTAQESWVTSGAAKGSAPGPNNMIKDKHFVDHHRTALIDRVSQVAPILDRLLERGVITVNAYSDVRAERTNQNGMRELLDVHLKASGSKGKDVFLDILMEQEPYLISELKGEKWR</sequence>
<feature type="domain" description="CARD" evidence="7">
    <location>
        <begin position="117"/>
        <end position="203"/>
    </location>
</feature>
<dbReference type="InterPro" id="IPR001315">
    <property type="entry name" value="CARD"/>
</dbReference>
<dbReference type="GO" id="GO:0045087">
    <property type="term" value="P:innate immune response"/>
    <property type="evidence" value="ECO:0007669"/>
    <property type="project" value="UniProtKB-KW"/>
</dbReference>
<dbReference type="PROSITE" id="PS50824">
    <property type="entry name" value="DAPIN"/>
    <property type="match status" value="1"/>
</dbReference>
<evidence type="ECO:0000313" key="9">
    <source>
        <dbReference type="Proteomes" id="UP001652741"/>
    </source>
</evidence>
<dbReference type="InterPro" id="IPR004020">
    <property type="entry name" value="DAPIN"/>
</dbReference>
<protein>
    <submittedName>
        <fullName evidence="10">Apoptosis-associated speck-like protein containing a CARD</fullName>
    </submittedName>
</protein>
<dbReference type="GO" id="GO:0006954">
    <property type="term" value="P:inflammatory response"/>
    <property type="evidence" value="ECO:0007669"/>
    <property type="project" value="UniProtKB-KW"/>
</dbReference>
<dbReference type="GO" id="GO:0042981">
    <property type="term" value="P:regulation of apoptotic process"/>
    <property type="evidence" value="ECO:0007669"/>
    <property type="project" value="InterPro"/>
</dbReference>
<dbReference type="Proteomes" id="UP001652741">
    <property type="component" value="Chromosome ssa14"/>
</dbReference>
<dbReference type="PROSITE" id="PS50209">
    <property type="entry name" value="CARD"/>
    <property type="match status" value="1"/>
</dbReference>
<keyword evidence="5" id="KW-0395">Inflammatory response</keyword>
<dbReference type="KEGG" id="sasa:106568745"/>
<dbReference type="PANTHER" id="PTHR46985:SF2">
    <property type="entry name" value="APOPTOSIS-ASSOCIATED SPECK-LIKE PROTEIN CONTAINING A CARD"/>
    <property type="match status" value="1"/>
</dbReference>
<name>A0A1S3LVF6_SALSA</name>
<evidence type="ECO:0000313" key="10">
    <source>
        <dbReference type="RefSeq" id="XP_013994831.1"/>
    </source>
</evidence>
<evidence type="ECO:0000256" key="2">
    <source>
        <dbReference type="ARBA" id="ARBA00022490"/>
    </source>
</evidence>
<evidence type="ECO:0000256" key="6">
    <source>
        <dbReference type="ARBA" id="ARBA00023233"/>
    </source>
</evidence>
<evidence type="ECO:0000256" key="4">
    <source>
        <dbReference type="ARBA" id="ARBA00022859"/>
    </source>
</evidence>
<dbReference type="AlphaFoldDB" id="A0A1S3LVF6"/>
<comment type="subcellular location">
    <subcellularLocation>
        <location evidence="1">Inflammasome</location>
    </subcellularLocation>
</comment>
<feature type="domain" description="Pyrin" evidence="8">
    <location>
        <begin position="1"/>
        <end position="89"/>
    </location>
</feature>
<dbReference type="OrthoDB" id="8888059at2759"/>
<dbReference type="InterPro" id="IPR033516">
    <property type="entry name" value="CARD8/ASC/NALP1_CARD"/>
</dbReference>
<keyword evidence="6" id="KW-1271">Inflammasome</keyword>
<dbReference type="RefSeq" id="XP_013994831.1">
    <property type="nucleotide sequence ID" value="XM_014139356.2"/>
</dbReference>
<keyword evidence="3" id="KW-0399">Innate immunity</keyword>
<evidence type="ECO:0000259" key="8">
    <source>
        <dbReference type="PROSITE" id="PS50824"/>
    </source>
</evidence>
<dbReference type="PANTHER" id="PTHR46985">
    <property type="entry name" value="NACHT, LRR AND PYD DOMAINS-CONTAINING PROTEIN 1"/>
    <property type="match status" value="1"/>
</dbReference>
<accession>A0A1S3LVF6</accession>
<keyword evidence="2" id="KW-0963">Cytoplasm</keyword>
<proteinExistence type="predicted"/>
<dbReference type="GO" id="GO:0061702">
    <property type="term" value="C:canonical inflammasome complex"/>
    <property type="evidence" value="ECO:0007669"/>
    <property type="project" value="UniProtKB-SubCell"/>
</dbReference>
<dbReference type="SMART" id="SM01289">
    <property type="entry name" value="PYRIN"/>
    <property type="match status" value="1"/>
</dbReference>